<feature type="transmembrane region" description="Helical" evidence="1">
    <location>
        <begin position="233"/>
        <end position="258"/>
    </location>
</feature>
<evidence type="ECO:0000313" key="3">
    <source>
        <dbReference type="Proteomes" id="UP001166402"/>
    </source>
</evidence>
<feature type="transmembrane region" description="Helical" evidence="1">
    <location>
        <begin position="97"/>
        <end position="115"/>
    </location>
</feature>
<keyword evidence="1" id="KW-1133">Transmembrane helix</keyword>
<protein>
    <submittedName>
        <fullName evidence="2">Tight adherence protein B</fullName>
    </submittedName>
</protein>
<organism evidence="2 3">
    <name type="scientific">Thermoanaerobacterium butyriciformans</name>
    <dbReference type="NCBI Taxonomy" id="1702242"/>
    <lineage>
        <taxon>Bacteria</taxon>
        <taxon>Bacillati</taxon>
        <taxon>Bacillota</taxon>
        <taxon>Clostridia</taxon>
        <taxon>Thermoanaerobacterales</taxon>
        <taxon>Thermoanaerobacteraceae</taxon>
        <taxon>Thermoanaerobacterium</taxon>
    </lineage>
</organism>
<gene>
    <name evidence="2" type="ORF">J2Z80_002488</name>
</gene>
<feature type="transmembrane region" description="Helical" evidence="1">
    <location>
        <begin position="6"/>
        <end position="23"/>
    </location>
</feature>
<name>A0ABS4NGY6_9THEO</name>
<keyword evidence="1" id="KW-0812">Transmembrane</keyword>
<dbReference type="RefSeq" id="WP_209454628.1">
    <property type="nucleotide sequence ID" value="NZ_JAGGLT010000031.1"/>
</dbReference>
<proteinExistence type="predicted"/>
<dbReference type="Proteomes" id="UP001166402">
    <property type="component" value="Unassembled WGS sequence"/>
</dbReference>
<evidence type="ECO:0000313" key="2">
    <source>
        <dbReference type="EMBL" id="MBP2072944.1"/>
    </source>
</evidence>
<sequence length="297" mass="33517">MIYLSFIQFVLLSLIIYTAAVAVERIKFKKRLIEWHFSERGFIAGKGSKILKSIDVLLAQSGLKRRLPFFNAKNMAAINLVILALAVYFFRRLGFAALFYAFATLYLPFAFMMLLSSINVKKVKEAYLAFLTTFMGFYNIEGNIINALKYTAPYISNPLKSIIERNVFQFEKTQISVLECLDNMASEAGNNEFRKFINFAKMSIKYGGNFNKAITKLKDQAEKLYSLEAIKSANAYVGSIVILVMIVMNLMLMVNISSDPDIVYIVKNTVTGQVIAMSNAVSIIFGLYMIKNINSSV</sequence>
<accession>A0ABS4NGY6</accession>
<keyword evidence="1" id="KW-0472">Membrane</keyword>
<feature type="transmembrane region" description="Helical" evidence="1">
    <location>
        <begin position="74"/>
        <end position="91"/>
    </location>
</feature>
<keyword evidence="3" id="KW-1185">Reference proteome</keyword>
<reference evidence="2" key="1">
    <citation type="submission" date="2021-03" db="EMBL/GenBank/DDBJ databases">
        <title>Genomic Encyclopedia of Type Strains, Phase IV (KMG-IV): sequencing the most valuable type-strain genomes for metagenomic binning, comparative biology and taxonomic classification.</title>
        <authorList>
            <person name="Goeker M."/>
        </authorList>
    </citation>
    <scope>NUCLEOTIDE SEQUENCE</scope>
    <source>
        <strain evidence="2">DSM 101588</strain>
    </source>
</reference>
<dbReference type="EMBL" id="JAGGLT010000031">
    <property type="protein sequence ID" value="MBP2072944.1"/>
    <property type="molecule type" value="Genomic_DNA"/>
</dbReference>
<feature type="transmembrane region" description="Helical" evidence="1">
    <location>
        <begin position="270"/>
        <end position="290"/>
    </location>
</feature>
<evidence type="ECO:0000256" key="1">
    <source>
        <dbReference type="SAM" id="Phobius"/>
    </source>
</evidence>
<comment type="caution">
    <text evidence="2">The sequence shown here is derived from an EMBL/GenBank/DDBJ whole genome shotgun (WGS) entry which is preliminary data.</text>
</comment>